<dbReference type="Gene3D" id="3.50.50.60">
    <property type="entry name" value="FAD/NAD(P)-binding domain"/>
    <property type="match status" value="1"/>
</dbReference>
<dbReference type="PANTHER" id="PTHR46028:SF2">
    <property type="entry name" value="KYNURENINE 3-MONOOXYGENASE"/>
    <property type="match status" value="1"/>
</dbReference>
<name>A0AA96WKP1_9CYAN</name>
<dbReference type="InterPro" id="IPR002938">
    <property type="entry name" value="FAD-bd"/>
</dbReference>
<dbReference type="PRINTS" id="PR00420">
    <property type="entry name" value="RNGMNOXGNASE"/>
</dbReference>
<evidence type="ECO:0000256" key="5">
    <source>
        <dbReference type="ARBA" id="ARBA00023002"/>
    </source>
</evidence>
<keyword evidence="4" id="KW-0521">NADP</keyword>
<dbReference type="Pfam" id="PF01494">
    <property type="entry name" value="FAD_binding_3"/>
    <property type="match status" value="1"/>
</dbReference>
<proteinExistence type="predicted"/>
<keyword evidence="3" id="KW-0274">FAD</keyword>
<comment type="cofactor">
    <cofactor evidence="1">
        <name>FAD</name>
        <dbReference type="ChEBI" id="CHEBI:57692"/>
    </cofactor>
</comment>
<dbReference type="SUPFAM" id="SSF51905">
    <property type="entry name" value="FAD/NAD(P)-binding domain"/>
    <property type="match status" value="1"/>
</dbReference>
<accession>A0AA96WKP1</accession>
<dbReference type="RefSeq" id="WP_316436069.1">
    <property type="nucleotide sequence ID" value="NZ_CP053587.1"/>
</dbReference>
<evidence type="ECO:0000256" key="6">
    <source>
        <dbReference type="ARBA" id="ARBA00023033"/>
    </source>
</evidence>
<keyword evidence="2" id="KW-0285">Flavoprotein</keyword>
<reference evidence="8" key="1">
    <citation type="submission" date="2020-05" db="EMBL/GenBank/DDBJ databases">
        <authorList>
            <person name="Zhu T."/>
            <person name="Keshari N."/>
            <person name="Lu X."/>
        </authorList>
    </citation>
    <scope>NUCLEOTIDE SEQUENCE</scope>
    <source>
        <strain evidence="8">NK1-12</strain>
    </source>
</reference>
<gene>
    <name evidence="8" type="ORF">HJG54_32910</name>
</gene>
<evidence type="ECO:0000256" key="1">
    <source>
        <dbReference type="ARBA" id="ARBA00001974"/>
    </source>
</evidence>
<keyword evidence="5" id="KW-0560">Oxidoreductase</keyword>
<evidence type="ECO:0000256" key="2">
    <source>
        <dbReference type="ARBA" id="ARBA00022630"/>
    </source>
</evidence>
<dbReference type="PANTHER" id="PTHR46028">
    <property type="entry name" value="KYNURENINE 3-MONOOXYGENASE"/>
    <property type="match status" value="1"/>
</dbReference>
<keyword evidence="6 8" id="KW-0503">Monooxygenase</keyword>
<dbReference type="EMBL" id="CP053587">
    <property type="protein sequence ID" value="WNZ27652.1"/>
    <property type="molecule type" value="Genomic_DNA"/>
</dbReference>
<evidence type="ECO:0000256" key="4">
    <source>
        <dbReference type="ARBA" id="ARBA00022857"/>
    </source>
</evidence>
<dbReference type="InterPro" id="IPR036188">
    <property type="entry name" value="FAD/NAD-bd_sf"/>
</dbReference>
<dbReference type="GO" id="GO:0004502">
    <property type="term" value="F:kynurenine 3-monooxygenase activity"/>
    <property type="evidence" value="ECO:0007669"/>
    <property type="project" value="TreeGrafter"/>
</dbReference>
<dbReference type="GO" id="GO:0070189">
    <property type="term" value="P:kynurenine metabolic process"/>
    <property type="evidence" value="ECO:0007669"/>
    <property type="project" value="TreeGrafter"/>
</dbReference>
<sequence>MSKKVVIIGAGPSGVLLAHYLLRRDNQYQVTIYERRSDPRLMSFPNARTFPISLNDRGTDALYQIPNVEAAVKRVSLEMYGTVFHQAGKTRVTTRKRPLVTLDRTNLVILLLELLQAYDNNRLNFYFNHLCTQVNLEAKTATIQPLTAGESHTVPYDLLIGADGSHSIVRAAFLTHDLFEFEQKYVLNDYKSIFLAHPQSHPEIKLEAGKIHSWRTNDGTFIVLLHQYDGTMGGVILFPRQHNQVAQLASCEDVLQYFQQHFPEVGQMMTEAEAEAFLKRPITRVLTTSCSHYHYSDSVLLIGDAIHAVSPAIGQGCNAALEDVAMLNSLLNETGDDLKIALEQFTLRRKKDAHALTELSNYSFPSSTRLFIEFILREQLGKLLHRLLPQQCPPSLSQLVFETTVPYAEILKIYQPWINKVKRATERQRNQPIN</sequence>
<organism evidence="8">
    <name type="scientific">Leptolyngbya sp. NK1-12</name>
    <dbReference type="NCBI Taxonomy" id="2547451"/>
    <lineage>
        <taxon>Bacteria</taxon>
        <taxon>Bacillati</taxon>
        <taxon>Cyanobacteriota</taxon>
        <taxon>Cyanophyceae</taxon>
        <taxon>Leptolyngbyales</taxon>
        <taxon>Leptolyngbyaceae</taxon>
        <taxon>Leptolyngbya group</taxon>
        <taxon>Leptolyngbya</taxon>
    </lineage>
</organism>
<feature type="domain" description="FAD-binding" evidence="7">
    <location>
        <begin position="4"/>
        <end position="333"/>
    </location>
</feature>
<protein>
    <submittedName>
        <fullName evidence="8">FAD-dependent monooxygenase</fullName>
    </submittedName>
</protein>
<evidence type="ECO:0000259" key="7">
    <source>
        <dbReference type="Pfam" id="PF01494"/>
    </source>
</evidence>
<dbReference type="GO" id="GO:0071949">
    <property type="term" value="F:FAD binding"/>
    <property type="evidence" value="ECO:0007669"/>
    <property type="project" value="InterPro"/>
</dbReference>
<evidence type="ECO:0000256" key="3">
    <source>
        <dbReference type="ARBA" id="ARBA00022827"/>
    </source>
</evidence>
<evidence type="ECO:0000313" key="8">
    <source>
        <dbReference type="EMBL" id="WNZ27652.1"/>
    </source>
</evidence>
<dbReference type="AlphaFoldDB" id="A0AA96WKP1"/>